<evidence type="ECO:0000256" key="2">
    <source>
        <dbReference type="ARBA" id="ARBA00022692"/>
    </source>
</evidence>
<feature type="transmembrane region" description="Helical" evidence="6">
    <location>
        <begin position="193"/>
        <end position="215"/>
    </location>
</feature>
<organism evidence="8 9">
    <name type="scientific">Rhipicephalus microplus</name>
    <name type="common">Cattle tick</name>
    <name type="synonym">Boophilus microplus</name>
    <dbReference type="NCBI Taxonomy" id="6941"/>
    <lineage>
        <taxon>Eukaryota</taxon>
        <taxon>Metazoa</taxon>
        <taxon>Ecdysozoa</taxon>
        <taxon>Arthropoda</taxon>
        <taxon>Chelicerata</taxon>
        <taxon>Arachnida</taxon>
        <taxon>Acari</taxon>
        <taxon>Parasitiformes</taxon>
        <taxon>Ixodida</taxon>
        <taxon>Ixodoidea</taxon>
        <taxon>Ixodidae</taxon>
        <taxon>Rhipicephalinae</taxon>
        <taxon>Rhipicephalus</taxon>
        <taxon>Boophilus</taxon>
    </lineage>
</organism>
<evidence type="ECO:0000256" key="5">
    <source>
        <dbReference type="SAM" id="MobiDB-lite"/>
    </source>
</evidence>
<keyword evidence="2 6" id="KW-0812">Transmembrane</keyword>
<comment type="caution">
    <text evidence="8">The sequence shown here is derived from an EMBL/GenBank/DDBJ whole genome shotgun (WGS) entry which is preliminary data.</text>
</comment>
<evidence type="ECO:0000259" key="7">
    <source>
        <dbReference type="Pfam" id="PF12698"/>
    </source>
</evidence>
<name>A0A9J6CYY5_RHIMP</name>
<reference evidence="8" key="2">
    <citation type="submission" date="2021-09" db="EMBL/GenBank/DDBJ databases">
        <authorList>
            <person name="Jia N."/>
            <person name="Wang J."/>
            <person name="Shi W."/>
            <person name="Du L."/>
            <person name="Sun Y."/>
            <person name="Zhan W."/>
            <person name="Jiang J."/>
            <person name="Wang Q."/>
            <person name="Zhang B."/>
            <person name="Ji P."/>
            <person name="Sakyi L.B."/>
            <person name="Cui X."/>
            <person name="Yuan T."/>
            <person name="Jiang B."/>
            <person name="Yang W."/>
            <person name="Lam T.T.-Y."/>
            <person name="Chang Q."/>
            <person name="Ding S."/>
            <person name="Wang X."/>
            <person name="Zhu J."/>
            <person name="Ruan X."/>
            <person name="Zhao L."/>
            <person name="Wei J."/>
            <person name="Que T."/>
            <person name="Du C."/>
            <person name="Cheng J."/>
            <person name="Dai P."/>
            <person name="Han X."/>
            <person name="Huang E."/>
            <person name="Gao Y."/>
            <person name="Liu J."/>
            <person name="Shao H."/>
            <person name="Ye R."/>
            <person name="Li L."/>
            <person name="Wei W."/>
            <person name="Wang X."/>
            <person name="Wang C."/>
            <person name="Huo Q."/>
            <person name="Li W."/>
            <person name="Guo W."/>
            <person name="Chen H."/>
            <person name="Chen S."/>
            <person name="Zhou L."/>
            <person name="Zhou L."/>
            <person name="Ni X."/>
            <person name="Tian J."/>
            <person name="Zhou Y."/>
            <person name="Sheng Y."/>
            <person name="Liu T."/>
            <person name="Pan Y."/>
            <person name="Xia L."/>
            <person name="Li J."/>
            <person name="Zhao F."/>
            <person name="Cao W."/>
        </authorList>
    </citation>
    <scope>NUCLEOTIDE SEQUENCE</scope>
    <source>
        <strain evidence="8">Rmic-2018</strain>
        <tissue evidence="8">Larvae</tissue>
    </source>
</reference>
<accession>A0A9J6CYY5</accession>
<evidence type="ECO:0000256" key="6">
    <source>
        <dbReference type="SAM" id="Phobius"/>
    </source>
</evidence>
<proteinExistence type="predicted"/>
<evidence type="ECO:0000313" key="9">
    <source>
        <dbReference type="Proteomes" id="UP000821866"/>
    </source>
</evidence>
<feature type="compositionally biased region" description="Polar residues" evidence="5">
    <location>
        <begin position="316"/>
        <end position="328"/>
    </location>
</feature>
<gene>
    <name evidence="8" type="ORF">HPB51_027845</name>
</gene>
<evidence type="ECO:0000256" key="1">
    <source>
        <dbReference type="ARBA" id="ARBA00004141"/>
    </source>
</evidence>
<dbReference type="Proteomes" id="UP000821866">
    <property type="component" value="Unassembled WGS sequence"/>
</dbReference>
<dbReference type="InterPro" id="IPR013525">
    <property type="entry name" value="ABC2_TM"/>
</dbReference>
<dbReference type="GO" id="GO:0016020">
    <property type="term" value="C:membrane"/>
    <property type="evidence" value="ECO:0007669"/>
    <property type="project" value="UniProtKB-SubCell"/>
</dbReference>
<keyword evidence="4 6" id="KW-0472">Membrane</keyword>
<keyword evidence="9" id="KW-1185">Reference proteome</keyword>
<comment type="subcellular location">
    <subcellularLocation>
        <location evidence="1">Membrane</location>
        <topology evidence="1">Multi-pass membrane protein</topology>
    </subcellularLocation>
</comment>
<feature type="transmembrane region" description="Helical" evidence="6">
    <location>
        <begin position="235"/>
        <end position="258"/>
    </location>
</feature>
<dbReference type="VEuPathDB" id="VectorBase:LOC119185008"/>
<feature type="region of interest" description="Disordered" evidence="5">
    <location>
        <begin position="297"/>
        <end position="347"/>
    </location>
</feature>
<protein>
    <recommendedName>
        <fullName evidence="7">ABC-2 type transporter transmembrane domain-containing protein</fullName>
    </recommendedName>
</protein>
<dbReference type="PANTHER" id="PTHR19229">
    <property type="entry name" value="ATP-BINDING CASSETTE TRANSPORTER SUBFAMILY A ABCA"/>
    <property type="match status" value="1"/>
</dbReference>
<sequence>MMCPNKSNTRAREQRCFVDQCYFVVFCLFLRDEAINYNGEVQVASLCAYEGCVVCVHFRTLTNSTLEYALHLYEDENPGQKGLDIGFRRPREFFYDPEMDRQLWERAYKMQVALNSAFLRQRDKEDMVNITMRSFPVPAFPEDVLRYRYGFFWLASTTFLFPMYRIISRLCFENNSGLREYQLMMGLGNCFYWTGHFACAFCFFVVHSAICVYGAVGCRHFDTGAPYLDHTDPSLLLVVLLLHSVSQILLAMLAACALNLDLVPQGSSEEVDNVSAGERHDGAAWTEDGWHTVLTRRQKKNQKKNQKNASEAVECNASSSSPPKQGSQVKRRRRTRSRRPLPPLPKDDIKIILRPHKGLAVKDILGYELSTAVIDACHRHFDGGSFMLRVHPGSNIIIVSTPHEHVAKELRDMW</sequence>
<dbReference type="PANTHER" id="PTHR19229:SF250">
    <property type="entry name" value="ABC TRANSPORTER DOMAIN-CONTAINING PROTEIN-RELATED"/>
    <property type="match status" value="1"/>
</dbReference>
<evidence type="ECO:0000256" key="3">
    <source>
        <dbReference type="ARBA" id="ARBA00022989"/>
    </source>
</evidence>
<dbReference type="AlphaFoldDB" id="A0A9J6CYY5"/>
<dbReference type="EMBL" id="JABSTU010004440">
    <property type="protein sequence ID" value="KAH7958172.1"/>
    <property type="molecule type" value="Genomic_DNA"/>
</dbReference>
<keyword evidence="3 6" id="KW-1133">Transmembrane helix</keyword>
<dbReference type="GO" id="GO:0005319">
    <property type="term" value="F:lipid transporter activity"/>
    <property type="evidence" value="ECO:0007669"/>
    <property type="project" value="TreeGrafter"/>
</dbReference>
<dbReference type="InterPro" id="IPR026082">
    <property type="entry name" value="ABCA"/>
</dbReference>
<dbReference type="GO" id="GO:0140359">
    <property type="term" value="F:ABC-type transporter activity"/>
    <property type="evidence" value="ECO:0007669"/>
    <property type="project" value="InterPro"/>
</dbReference>
<feature type="compositionally biased region" description="Basic residues" evidence="5">
    <location>
        <begin position="297"/>
        <end position="306"/>
    </location>
</feature>
<feature type="domain" description="ABC-2 type transporter transmembrane" evidence="7">
    <location>
        <begin position="113"/>
        <end position="254"/>
    </location>
</feature>
<evidence type="ECO:0000256" key="4">
    <source>
        <dbReference type="ARBA" id="ARBA00023136"/>
    </source>
</evidence>
<reference evidence="8" key="1">
    <citation type="journal article" date="2020" name="Cell">
        <title>Large-Scale Comparative Analyses of Tick Genomes Elucidate Their Genetic Diversity and Vector Capacities.</title>
        <authorList>
            <consortium name="Tick Genome and Microbiome Consortium (TIGMIC)"/>
            <person name="Jia N."/>
            <person name="Wang J."/>
            <person name="Shi W."/>
            <person name="Du L."/>
            <person name="Sun Y."/>
            <person name="Zhan W."/>
            <person name="Jiang J.F."/>
            <person name="Wang Q."/>
            <person name="Zhang B."/>
            <person name="Ji P."/>
            <person name="Bell-Sakyi L."/>
            <person name="Cui X.M."/>
            <person name="Yuan T.T."/>
            <person name="Jiang B.G."/>
            <person name="Yang W.F."/>
            <person name="Lam T.T."/>
            <person name="Chang Q.C."/>
            <person name="Ding S.J."/>
            <person name="Wang X.J."/>
            <person name="Zhu J.G."/>
            <person name="Ruan X.D."/>
            <person name="Zhao L."/>
            <person name="Wei J.T."/>
            <person name="Ye R.Z."/>
            <person name="Que T.C."/>
            <person name="Du C.H."/>
            <person name="Zhou Y.H."/>
            <person name="Cheng J.X."/>
            <person name="Dai P.F."/>
            <person name="Guo W.B."/>
            <person name="Han X.H."/>
            <person name="Huang E.J."/>
            <person name="Li L.F."/>
            <person name="Wei W."/>
            <person name="Gao Y.C."/>
            <person name="Liu J.Z."/>
            <person name="Shao H.Z."/>
            <person name="Wang X."/>
            <person name="Wang C.C."/>
            <person name="Yang T.C."/>
            <person name="Huo Q.B."/>
            <person name="Li W."/>
            <person name="Chen H.Y."/>
            <person name="Chen S.E."/>
            <person name="Zhou L.G."/>
            <person name="Ni X.B."/>
            <person name="Tian J.H."/>
            <person name="Sheng Y."/>
            <person name="Liu T."/>
            <person name="Pan Y.S."/>
            <person name="Xia L.Y."/>
            <person name="Li J."/>
            <person name="Zhao F."/>
            <person name="Cao W.C."/>
        </authorList>
    </citation>
    <scope>NUCLEOTIDE SEQUENCE</scope>
    <source>
        <strain evidence="8">Rmic-2018</strain>
    </source>
</reference>
<feature type="transmembrane region" description="Helical" evidence="6">
    <location>
        <begin position="151"/>
        <end position="172"/>
    </location>
</feature>
<dbReference type="Pfam" id="PF12698">
    <property type="entry name" value="ABC2_membrane_3"/>
    <property type="match status" value="1"/>
</dbReference>
<evidence type="ECO:0000313" key="8">
    <source>
        <dbReference type="EMBL" id="KAH7958172.1"/>
    </source>
</evidence>
<feature type="compositionally biased region" description="Basic residues" evidence="5">
    <location>
        <begin position="329"/>
        <end position="339"/>
    </location>
</feature>